<dbReference type="InterPro" id="IPR017850">
    <property type="entry name" value="Alkaline_phosphatase_core_sf"/>
</dbReference>
<sequence length="701" mass="74962">MTTAARRSLVVAGLAVVLLGAGAWAWFTRAPAPVPVLLITIDTLRADALSALGGAAPTPEIDRLAAQGVLFGQAVTAVPLTGPSHASILGGQFPYRHGIRDNGQVLAPGQAGLAGWLRAAGFRTAAFVSGFPLHRQFGFDQGFDHYDDQFAAAPGGNPFALQERRAEDTVRAAQHWLQATTAPNWFVWVHLYDPHTPYSAPAAFAQDGPHGEYLAEVAYTDHWVGELVRAARQRHPDTIVVITSDHGEGLGEHGEYDHGLLLFQSTLRVPLLIDAPGSLPPQRLDTPVRTVDIAPTVLSLVGAPPTANLDGIDLAPALRQGHAPQPPPAYSESYFGAVTYGWAPLHALREGDWKRVQGARAELFDLRDTPLEATPRSDAAAAGPGARLESLLAQVPEPAPPAANDAISAAAIARLRSLGYLSAGAPLQPSRWRNDIDPRDGLAEHTDVLKAQEALDERRWADAEQRLRAILQQHPDNRVARLRLGSLLFGLRRAAEGIAELQRASDLDPDNPETRYQLADALLRSGQYSAAADAWAEVTRRQPRRSVAWSNLGSSLLLGGKPDAAIAAYEQAVELAPEAANLRENLARAQLRNGRTAAAIATLKQLEQVQKDTFVLAAVLAVQLADSGDRAAAEDWLARAKPGQEAYAEAHLSLALAWLAQDKPRAGEHLRQALAAKPALQQAVDADAELAAVLHATVPAH</sequence>
<dbReference type="Gene3D" id="1.25.40.10">
    <property type="entry name" value="Tetratricopeptide repeat domain"/>
    <property type="match status" value="1"/>
</dbReference>
<evidence type="ECO:0000259" key="3">
    <source>
        <dbReference type="Pfam" id="PF00884"/>
    </source>
</evidence>
<accession>A0A4V3DMJ9</accession>
<dbReference type="PROSITE" id="PS51318">
    <property type="entry name" value="TAT"/>
    <property type="match status" value="1"/>
</dbReference>
<dbReference type="PANTHER" id="PTHR42693:SF33">
    <property type="entry name" value="ARYLSULFATASE"/>
    <property type="match status" value="1"/>
</dbReference>
<dbReference type="Gene3D" id="3.40.720.10">
    <property type="entry name" value="Alkaline Phosphatase, subunit A"/>
    <property type="match status" value="2"/>
</dbReference>
<dbReference type="Pfam" id="PF00884">
    <property type="entry name" value="Sulfatase"/>
    <property type="match status" value="1"/>
</dbReference>
<dbReference type="EMBL" id="SNZH01000005">
    <property type="protein sequence ID" value="TDR44896.1"/>
    <property type="molecule type" value="Genomic_DNA"/>
</dbReference>
<feature type="repeat" description="TPR" evidence="2">
    <location>
        <begin position="546"/>
        <end position="579"/>
    </location>
</feature>
<feature type="domain" description="Sulfatase N-terminal" evidence="3">
    <location>
        <begin position="36"/>
        <end position="302"/>
    </location>
</feature>
<gene>
    <name evidence="4" type="ORF">DFR29_10579</name>
</gene>
<dbReference type="AlphaFoldDB" id="A0A4V3DMJ9"/>
<dbReference type="InterPro" id="IPR006311">
    <property type="entry name" value="TAT_signal"/>
</dbReference>
<dbReference type="InterPro" id="IPR011990">
    <property type="entry name" value="TPR-like_helical_dom_sf"/>
</dbReference>
<keyword evidence="2" id="KW-0802">TPR repeat</keyword>
<evidence type="ECO:0000256" key="2">
    <source>
        <dbReference type="PROSITE-ProRule" id="PRU00339"/>
    </source>
</evidence>
<reference evidence="4 5" key="1">
    <citation type="submission" date="2019-03" db="EMBL/GenBank/DDBJ databases">
        <title>Genomic Encyclopedia of Type Strains, Phase IV (KMG-IV): sequencing the most valuable type-strain genomes for metagenomic binning, comparative biology and taxonomic classification.</title>
        <authorList>
            <person name="Goeker M."/>
        </authorList>
    </citation>
    <scope>NUCLEOTIDE SEQUENCE [LARGE SCALE GENOMIC DNA]</scope>
    <source>
        <strain evidence="4 5">DSM 21667</strain>
    </source>
</reference>
<dbReference type="Pfam" id="PF13432">
    <property type="entry name" value="TPR_16"/>
    <property type="match status" value="2"/>
</dbReference>
<protein>
    <submittedName>
        <fullName evidence="4">Arylsulfatase A-like enzyme</fullName>
    </submittedName>
</protein>
<dbReference type="OrthoDB" id="9760224at2"/>
<dbReference type="RefSeq" id="WP_133818413.1">
    <property type="nucleotide sequence ID" value="NZ_SNZH01000005.1"/>
</dbReference>
<organism evidence="4 5">
    <name type="scientific">Tahibacter aquaticus</name>
    <dbReference type="NCBI Taxonomy" id="520092"/>
    <lineage>
        <taxon>Bacteria</taxon>
        <taxon>Pseudomonadati</taxon>
        <taxon>Pseudomonadota</taxon>
        <taxon>Gammaproteobacteria</taxon>
        <taxon>Lysobacterales</taxon>
        <taxon>Rhodanobacteraceae</taxon>
        <taxon>Tahibacter</taxon>
    </lineage>
</organism>
<dbReference type="Proteomes" id="UP000295293">
    <property type="component" value="Unassembled WGS sequence"/>
</dbReference>
<comment type="caution">
    <text evidence="4">The sequence shown here is derived from an EMBL/GenBank/DDBJ whole genome shotgun (WGS) entry which is preliminary data.</text>
</comment>
<dbReference type="GO" id="GO:0004065">
    <property type="term" value="F:arylsulfatase activity"/>
    <property type="evidence" value="ECO:0007669"/>
    <property type="project" value="TreeGrafter"/>
</dbReference>
<keyword evidence="5" id="KW-1185">Reference proteome</keyword>
<dbReference type="InterPro" id="IPR000917">
    <property type="entry name" value="Sulfatase_N"/>
</dbReference>
<dbReference type="PROSITE" id="PS50005">
    <property type="entry name" value="TPR"/>
    <property type="match status" value="1"/>
</dbReference>
<dbReference type="SUPFAM" id="SSF48452">
    <property type="entry name" value="TPR-like"/>
    <property type="match status" value="1"/>
</dbReference>
<comment type="similarity">
    <text evidence="1">Belongs to the sulfatase family.</text>
</comment>
<dbReference type="CDD" id="cd16148">
    <property type="entry name" value="sulfatase_like"/>
    <property type="match status" value="1"/>
</dbReference>
<dbReference type="InterPro" id="IPR050738">
    <property type="entry name" value="Sulfatase"/>
</dbReference>
<dbReference type="PANTHER" id="PTHR42693">
    <property type="entry name" value="ARYLSULFATASE FAMILY MEMBER"/>
    <property type="match status" value="1"/>
</dbReference>
<dbReference type="InterPro" id="IPR019734">
    <property type="entry name" value="TPR_rpt"/>
</dbReference>
<dbReference type="SMART" id="SM00028">
    <property type="entry name" value="TPR"/>
    <property type="match status" value="5"/>
</dbReference>
<evidence type="ECO:0000313" key="4">
    <source>
        <dbReference type="EMBL" id="TDR44896.1"/>
    </source>
</evidence>
<name>A0A4V3DMJ9_9GAMM</name>
<evidence type="ECO:0000256" key="1">
    <source>
        <dbReference type="ARBA" id="ARBA00008779"/>
    </source>
</evidence>
<evidence type="ECO:0000313" key="5">
    <source>
        <dbReference type="Proteomes" id="UP000295293"/>
    </source>
</evidence>
<proteinExistence type="inferred from homology"/>
<dbReference type="SUPFAM" id="SSF53649">
    <property type="entry name" value="Alkaline phosphatase-like"/>
    <property type="match status" value="1"/>
</dbReference>